<dbReference type="KEGG" id="jar:G7057_06195"/>
<dbReference type="AlphaFoldDB" id="A0A6G7K9X1"/>
<name>A0A6G7K9X1_9LACT</name>
<dbReference type="InterPro" id="IPR044843">
    <property type="entry name" value="Trans_IPPS_bact-type"/>
</dbReference>
<proteinExistence type="predicted"/>
<accession>A0A6G7K9X1</accession>
<comment type="pathway">
    <text evidence="1">Carotenoid biosynthesis.</text>
</comment>
<dbReference type="Proteomes" id="UP000501451">
    <property type="component" value="Chromosome"/>
</dbReference>
<dbReference type="SFLD" id="SFLDG01018">
    <property type="entry name" value="Squalene/Phytoene_Synthase_Lik"/>
    <property type="match status" value="1"/>
</dbReference>
<sequence>MMLSRQLRQDYAFCEKIIKASSKSFYTAFSQLPKEKARAVYAIYAFCRLADDTVDSDDPLAEKIKNLQKLEEQLKAFDKGHTPDEPMWRALRDVFTRYKMDVSPFFDQLEGQKRDLSFKGMADLSALEEYSYYVAGSVGLMLLPILSANNEIDDSLRESAVSLGIAMQLTNILRDVGEDFRDNNRIYLPSDLLLHYGIRIDGHADKILDQID</sequence>
<dbReference type="SFLD" id="SFLDG01212">
    <property type="entry name" value="Phytoene_synthase_like"/>
    <property type="match status" value="1"/>
</dbReference>
<keyword evidence="3" id="KW-0125">Carotenoid biosynthesis</keyword>
<dbReference type="PROSITE" id="PS01045">
    <property type="entry name" value="SQUALEN_PHYTOEN_SYN_2"/>
    <property type="match status" value="1"/>
</dbReference>
<evidence type="ECO:0000313" key="4">
    <source>
        <dbReference type="EMBL" id="QII82064.1"/>
    </source>
</evidence>
<organism evidence="4 5">
    <name type="scientific">Jeotgalibaca arthritidis</name>
    <dbReference type="NCBI Taxonomy" id="1868794"/>
    <lineage>
        <taxon>Bacteria</taxon>
        <taxon>Bacillati</taxon>
        <taxon>Bacillota</taxon>
        <taxon>Bacilli</taxon>
        <taxon>Lactobacillales</taxon>
        <taxon>Carnobacteriaceae</taxon>
        <taxon>Jeotgalibaca</taxon>
    </lineage>
</organism>
<dbReference type="EMBL" id="CP049740">
    <property type="protein sequence ID" value="QII82064.1"/>
    <property type="molecule type" value="Genomic_DNA"/>
</dbReference>
<dbReference type="SUPFAM" id="SSF48576">
    <property type="entry name" value="Terpenoid synthases"/>
    <property type="match status" value="1"/>
</dbReference>
<evidence type="ECO:0000256" key="2">
    <source>
        <dbReference type="ARBA" id="ARBA00022679"/>
    </source>
</evidence>
<dbReference type="GO" id="GO:0051996">
    <property type="term" value="F:squalene synthase [NAD(P)H] activity"/>
    <property type="evidence" value="ECO:0007669"/>
    <property type="project" value="InterPro"/>
</dbReference>
<dbReference type="CDD" id="cd00683">
    <property type="entry name" value="Trans_IPPS_HH"/>
    <property type="match status" value="1"/>
</dbReference>
<dbReference type="InterPro" id="IPR019845">
    <property type="entry name" value="Squalene/phytoene_synthase_CS"/>
</dbReference>
<gene>
    <name evidence="4" type="ORF">G7057_06195</name>
</gene>
<dbReference type="GO" id="GO:0016117">
    <property type="term" value="P:carotenoid biosynthetic process"/>
    <property type="evidence" value="ECO:0007669"/>
    <property type="project" value="UniProtKB-KW"/>
</dbReference>
<dbReference type="PANTHER" id="PTHR31480">
    <property type="entry name" value="BIFUNCTIONAL LYCOPENE CYCLASE/PHYTOENE SYNTHASE"/>
    <property type="match status" value="1"/>
</dbReference>
<dbReference type="Pfam" id="PF00494">
    <property type="entry name" value="SQS_PSY"/>
    <property type="match status" value="1"/>
</dbReference>
<dbReference type="InterPro" id="IPR008949">
    <property type="entry name" value="Isoprenoid_synthase_dom_sf"/>
</dbReference>
<reference evidence="4 5" key="1">
    <citation type="journal article" date="2017" name="Int. J. Syst. Evol. Microbiol.">
        <title>Jeotgalibaca porci sp. nov. and Jeotgalibaca arthritidis sp. nov., isolated from pigs, and emended description of the genus Jeotgalibaca.</title>
        <authorList>
            <person name="Zamora L."/>
            <person name="Perez-Sancho M."/>
            <person name="Dominguez L."/>
            <person name="Fernandez-Garayzabal J.F."/>
            <person name="Vela A.I."/>
        </authorList>
    </citation>
    <scope>NUCLEOTIDE SEQUENCE [LARGE SCALE GENOMIC DNA]</scope>
    <source>
        <strain evidence="4 5">CECT 9157</strain>
    </source>
</reference>
<keyword evidence="2" id="KW-0808">Transferase</keyword>
<dbReference type="SFLD" id="SFLDS00005">
    <property type="entry name" value="Isoprenoid_Synthase_Type_I"/>
    <property type="match status" value="1"/>
</dbReference>
<dbReference type="RefSeq" id="WP_166162082.1">
    <property type="nucleotide sequence ID" value="NZ_CP049740.1"/>
</dbReference>
<evidence type="ECO:0000313" key="5">
    <source>
        <dbReference type="Proteomes" id="UP000501451"/>
    </source>
</evidence>
<keyword evidence="5" id="KW-1185">Reference proteome</keyword>
<dbReference type="Gene3D" id="1.10.600.10">
    <property type="entry name" value="Farnesyl Diphosphate Synthase"/>
    <property type="match status" value="1"/>
</dbReference>
<protein>
    <submittedName>
        <fullName evidence="4">Phytoene/squalene synthase family protein</fullName>
    </submittedName>
</protein>
<evidence type="ECO:0000256" key="3">
    <source>
        <dbReference type="ARBA" id="ARBA00022746"/>
    </source>
</evidence>
<dbReference type="InterPro" id="IPR002060">
    <property type="entry name" value="Squ/phyt_synthse"/>
</dbReference>
<dbReference type="GO" id="GO:0004311">
    <property type="term" value="F:geranylgeranyl diphosphate synthase activity"/>
    <property type="evidence" value="ECO:0007669"/>
    <property type="project" value="InterPro"/>
</dbReference>
<dbReference type="InterPro" id="IPR033904">
    <property type="entry name" value="Trans_IPPS_HH"/>
</dbReference>
<evidence type="ECO:0000256" key="1">
    <source>
        <dbReference type="ARBA" id="ARBA00004829"/>
    </source>
</evidence>